<evidence type="ECO:0000313" key="3">
    <source>
        <dbReference type="Proteomes" id="UP001519460"/>
    </source>
</evidence>
<protein>
    <submittedName>
        <fullName evidence="2">Uncharacterized protein</fullName>
    </submittedName>
</protein>
<accession>A0ABD0KP44</accession>
<sequence>MSLAEIKDTESQQSCEPSAQLSHDLTPQENREEREYARLREMIPGLSNTEESLSKAGSTARDLISKNPLIIRYPLVPFVLVSNKSNEGGFTPLPPRSPSERCFDRGPVKLNLVFFPPSSFSSGFAGVAVLPVLALDGYRTDIVQEAARYIGELHDRVRDTLSHPDDILQAREFLTHRLTHDLQHRRSIKTSGDGEPRPDS</sequence>
<evidence type="ECO:0000256" key="1">
    <source>
        <dbReference type="SAM" id="MobiDB-lite"/>
    </source>
</evidence>
<feature type="region of interest" description="Disordered" evidence="1">
    <location>
        <begin position="1"/>
        <end position="32"/>
    </location>
</feature>
<dbReference type="Proteomes" id="UP001519460">
    <property type="component" value="Unassembled WGS sequence"/>
</dbReference>
<organism evidence="2 3">
    <name type="scientific">Batillaria attramentaria</name>
    <dbReference type="NCBI Taxonomy" id="370345"/>
    <lineage>
        <taxon>Eukaryota</taxon>
        <taxon>Metazoa</taxon>
        <taxon>Spiralia</taxon>
        <taxon>Lophotrochozoa</taxon>
        <taxon>Mollusca</taxon>
        <taxon>Gastropoda</taxon>
        <taxon>Caenogastropoda</taxon>
        <taxon>Sorbeoconcha</taxon>
        <taxon>Cerithioidea</taxon>
        <taxon>Batillariidae</taxon>
        <taxon>Batillaria</taxon>
    </lineage>
</organism>
<dbReference type="AlphaFoldDB" id="A0ABD0KP44"/>
<name>A0ABD0KP44_9CAEN</name>
<feature type="compositionally biased region" description="Polar residues" evidence="1">
    <location>
        <begin position="11"/>
        <end position="28"/>
    </location>
</feature>
<reference evidence="2 3" key="1">
    <citation type="journal article" date="2023" name="Sci. Data">
        <title>Genome assembly of the Korean intertidal mud-creeper Batillaria attramentaria.</title>
        <authorList>
            <person name="Patra A.K."/>
            <person name="Ho P.T."/>
            <person name="Jun S."/>
            <person name="Lee S.J."/>
            <person name="Kim Y."/>
            <person name="Won Y.J."/>
        </authorList>
    </citation>
    <scope>NUCLEOTIDE SEQUENCE [LARGE SCALE GENOMIC DNA]</scope>
    <source>
        <strain evidence="2">Wonlab-2016</strain>
    </source>
</reference>
<gene>
    <name evidence="2" type="ORF">BaRGS_00019989</name>
</gene>
<comment type="caution">
    <text evidence="2">The sequence shown here is derived from an EMBL/GenBank/DDBJ whole genome shotgun (WGS) entry which is preliminary data.</text>
</comment>
<dbReference type="EMBL" id="JACVVK020000146">
    <property type="protein sequence ID" value="KAK7488854.1"/>
    <property type="molecule type" value="Genomic_DNA"/>
</dbReference>
<keyword evidence="3" id="KW-1185">Reference proteome</keyword>
<proteinExistence type="predicted"/>
<feature type="compositionally biased region" description="Basic and acidic residues" evidence="1">
    <location>
        <begin position="1"/>
        <end position="10"/>
    </location>
</feature>
<feature type="non-terminal residue" evidence="2">
    <location>
        <position position="1"/>
    </location>
</feature>
<evidence type="ECO:0000313" key="2">
    <source>
        <dbReference type="EMBL" id="KAK7488854.1"/>
    </source>
</evidence>